<keyword evidence="3 6" id="KW-1133">Transmembrane helix</keyword>
<evidence type="ECO:0000259" key="7">
    <source>
        <dbReference type="PROSITE" id="PS50850"/>
    </source>
</evidence>
<dbReference type="Pfam" id="PF07690">
    <property type="entry name" value="MFS_1"/>
    <property type="match status" value="1"/>
</dbReference>
<keyword evidence="9" id="KW-1185">Reference proteome</keyword>
<feature type="region of interest" description="Disordered" evidence="5">
    <location>
        <begin position="66"/>
        <end position="162"/>
    </location>
</feature>
<evidence type="ECO:0000256" key="5">
    <source>
        <dbReference type="SAM" id="MobiDB-lite"/>
    </source>
</evidence>
<feature type="transmembrane region" description="Helical" evidence="6">
    <location>
        <begin position="505"/>
        <end position="524"/>
    </location>
</feature>
<feature type="transmembrane region" description="Helical" evidence="6">
    <location>
        <begin position="530"/>
        <end position="556"/>
    </location>
</feature>
<proteinExistence type="predicted"/>
<dbReference type="PROSITE" id="PS50850">
    <property type="entry name" value="MFS"/>
    <property type="match status" value="1"/>
</dbReference>
<keyword evidence="2 6" id="KW-0812">Transmembrane</keyword>
<dbReference type="EMBL" id="LFZN01000107">
    <property type="protein sequence ID" value="KXS98720.1"/>
    <property type="molecule type" value="Genomic_DNA"/>
</dbReference>
<dbReference type="SUPFAM" id="SSF103473">
    <property type="entry name" value="MFS general substrate transporter"/>
    <property type="match status" value="1"/>
</dbReference>
<dbReference type="PANTHER" id="PTHR42718">
    <property type="entry name" value="MAJOR FACILITATOR SUPERFAMILY MULTIDRUG TRANSPORTER MFSC"/>
    <property type="match status" value="1"/>
</dbReference>
<dbReference type="Proteomes" id="UP000070133">
    <property type="component" value="Unassembled WGS sequence"/>
</dbReference>
<dbReference type="InterPro" id="IPR011701">
    <property type="entry name" value="MFS"/>
</dbReference>
<accession>A0A139H8C7</accession>
<feature type="transmembrane region" description="Helical" evidence="6">
    <location>
        <begin position="304"/>
        <end position="326"/>
    </location>
</feature>
<feature type="compositionally biased region" description="Polar residues" evidence="5">
    <location>
        <begin position="1"/>
        <end position="13"/>
    </location>
</feature>
<evidence type="ECO:0000256" key="2">
    <source>
        <dbReference type="ARBA" id="ARBA00022692"/>
    </source>
</evidence>
<sequence length="643" mass="69148">MMGSNTATTTVLHSTDHNDERRETASSMDIEEFGIDYMRSAPPSLSSALSDDYNFLASGYATPDPLLRKAASRRPSRSGESGDEVHELQNLQQTSSRLNAFESLTNTSTVDETDTTNEFKPAVSHHHRQRRLTPAPTDGRRPSHQPSRHEEEGSSFPRKTQGIPPELRSLTAEIVFVTVCSAGQLLFAILLGNVNVNQQSFKTALGLQQGEIPWLVGSFLTALGLSVILSGSLTDLLPPKLLVVGAFVWLTVWNIIGAFALNPSRAILFFIMRAMQGLAVGVLVSGSMSILGRVYSPGQRKTRVFSAMAAAAPFGFWLGALQGGALSSNLEWIFGSSAMICGLCACAAYATIPALRPVADTVGVDAPTFRQFDWKGALCAVVGCVCLLFGLTQGSVAHWSPYTYALIIVGIVVLALFFWLETKVTRPLVPARLWKTPGFAPLMLAYFLGFGGYVGAWQFYAVQFFLTQQHVSALTVALYLLPNAICGVLATFMVSRLMHRIPGHYIFLASQFFSALGPAFFLPQTPSSNYFALSMPGIGLATFGPDLSFAAASIYITSSVPRSYQGSAGALLLLVTIQNLSSAIMTSVADSIAAKVDSNEEGEVGLKGLQAAWWLALAAAAVGGVITAVWVRIPKEEEKEHVA</sequence>
<feature type="transmembrane region" description="Helical" evidence="6">
    <location>
        <begin position="174"/>
        <end position="192"/>
    </location>
</feature>
<keyword evidence="4 6" id="KW-0472">Membrane</keyword>
<feature type="transmembrane region" description="Helical" evidence="6">
    <location>
        <begin position="402"/>
        <end position="420"/>
    </location>
</feature>
<dbReference type="Gene3D" id="1.20.1250.20">
    <property type="entry name" value="MFS general substrate transporter like domains"/>
    <property type="match status" value="2"/>
</dbReference>
<feature type="region of interest" description="Disordered" evidence="5">
    <location>
        <begin position="1"/>
        <end position="26"/>
    </location>
</feature>
<dbReference type="AlphaFoldDB" id="A0A139H8C7"/>
<evidence type="ECO:0000313" key="9">
    <source>
        <dbReference type="Proteomes" id="UP000070133"/>
    </source>
</evidence>
<dbReference type="InterPro" id="IPR036259">
    <property type="entry name" value="MFS_trans_sf"/>
</dbReference>
<feature type="compositionally biased region" description="Polar residues" evidence="5">
    <location>
        <begin position="89"/>
        <end position="104"/>
    </location>
</feature>
<feature type="transmembrane region" description="Helical" evidence="6">
    <location>
        <begin position="376"/>
        <end position="396"/>
    </location>
</feature>
<evidence type="ECO:0000256" key="3">
    <source>
        <dbReference type="ARBA" id="ARBA00022989"/>
    </source>
</evidence>
<evidence type="ECO:0000313" key="8">
    <source>
        <dbReference type="EMBL" id="KXS98720.1"/>
    </source>
</evidence>
<dbReference type="GO" id="GO:0022857">
    <property type="term" value="F:transmembrane transporter activity"/>
    <property type="evidence" value="ECO:0007669"/>
    <property type="project" value="InterPro"/>
</dbReference>
<feature type="transmembrane region" description="Helical" evidence="6">
    <location>
        <begin position="612"/>
        <end position="631"/>
    </location>
</feature>
<feature type="transmembrane region" description="Helical" evidence="6">
    <location>
        <begin position="212"/>
        <end position="229"/>
    </location>
</feature>
<dbReference type="InterPro" id="IPR020846">
    <property type="entry name" value="MFS_dom"/>
</dbReference>
<reference evidence="8 9" key="1">
    <citation type="submission" date="2015-07" db="EMBL/GenBank/DDBJ databases">
        <title>Comparative genomics of the Sigatoka disease complex on banana suggests a link between parallel evolutionary changes in Pseudocercospora fijiensis and Pseudocercospora eumusae and increased virulence on the banana host.</title>
        <authorList>
            <person name="Chang T.-C."/>
            <person name="Salvucci A."/>
            <person name="Crous P.W."/>
            <person name="Stergiopoulos I."/>
        </authorList>
    </citation>
    <scope>NUCLEOTIDE SEQUENCE [LARGE SCALE GENOMIC DNA]</scope>
    <source>
        <strain evidence="8 9">CBS 114824</strain>
    </source>
</reference>
<feature type="transmembrane region" description="Helical" evidence="6">
    <location>
        <begin position="441"/>
        <end position="460"/>
    </location>
</feature>
<feature type="domain" description="Major facilitator superfamily (MFS) profile" evidence="7">
    <location>
        <begin position="176"/>
        <end position="635"/>
    </location>
</feature>
<comment type="subcellular location">
    <subcellularLocation>
        <location evidence="1">Membrane</location>
        <topology evidence="1">Multi-pass membrane protein</topology>
    </subcellularLocation>
</comment>
<feature type="transmembrane region" description="Helical" evidence="6">
    <location>
        <begin position="332"/>
        <end position="355"/>
    </location>
</feature>
<evidence type="ECO:0000256" key="1">
    <source>
        <dbReference type="ARBA" id="ARBA00004141"/>
    </source>
</evidence>
<evidence type="ECO:0000256" key="6">
    <source>
        <dbReference type="SAM" id="Phobius"/>
    </source>
</evidence>
<feature type="compositionally biased region" description="Basic and acidic residues" evidence="5">
    <location>
        <begin position="14"/>
        <end position="24"/>
    </location>
</feature>
<feature type="transmembrane region" description="Helical" evidence="6">
    <location>
        <begin position="472"/>
        <end position="493"/>
    </location>
</feature>
<gene>
    <name evidence="8" type="ORF">AC578_10479</name>
</gene>
<feature type="transmembrane region" description="Helical" evidence="6">
    <location>
        <begin position="267"/>
        <end position="292"/>
    </location>
</feature>
<feature type="transmembrane region" description="Helical" evidence="6">
    <location>
        <begin position="568"/>
        <end position="592"/>
    </location>
</feature>
<evidence type="ECO:0000256" key="4">
    <source>
        <dbReference type="ARBA" id="ARBA00023136"/>
    </source>
</evidence>
<dbReference type="OrthoDB" id="2130629at2759"/>
<dbReference type="PANTHER" id="PTHR42718:SF41">
    <property type="entry name" value="MFS TRANSPORTER OF UNKOWN SPECIFICITY (AFU_ORTHOLOGUE AFUA_5G09940)-RELATED"/>
    <property type="match status" value="1"/>
</dbReference>
<organism evidence="8 9">
    <name type="scientific">Pseudocercospora eumusae</name>
    <dbReference type="NCBI Taxonomy" id="321146"/>
    <lineage>
        <taxon>Eukaryota</taxon>
        <taxon>Fungi</taxon>
        <taxon>Dikarya</taxon>
        <taxon>Ascomycota</taxon>
        <taxon>Pezizomycotina</taxon>
        <taxon>Dothideomycetes</taxon>
        <taxon>Dothideomycetidae</taxon>
        <taxon>Mycosphaerellales</taxon>
        <taxon>Mycosphaerellaceae</taxon>
        <taxon>Pseudocercospora</taxon>
    </lineage>
</organism>
<name>A0A139H8C7_9PEZI</name>
<comment type="caution">
    <text evidence="8">The sequence shown here is derived from an EMBL/GenBank/DDBJ whole genome shotgun (WGS) entry which is preliminary data.</text>
</comment>
<dbReference type="GO" id="GO:0016020">
    <property type="term" value="C:membrane"/>
    <property type="evidence" value="ECO:0007669"/>
    <property type="project" value="UniProtKB-SubCell"/>
</dbReference>
<protein>
    <recommendedName>
        <fullName evidence="7">Major facilitator superfamily (MFS) profile domain-containing protein</fullName>
    </recommendedName>
</protein>
<feature type="transmembrane region" description="Helical" evidence="6">
    <location>
        <begin position="241"/>
        <end position="261"/>
    </location>
</feature>